<keyword evidence="2" id="KW-0687">Ribonucleoprotein</keyword>
<feature type="compositionally biased region" description="Basic and acidic residues" evidence="1">
    <location>
        <begin position="124"/>
        <end position="143"/>
    </location>
</feature>
<feature type="compositionally biased region" description="Basic and acidic residues" evidence="1">
    <location>
        <begin position="77"/>
        <end position="97"/>
    </location>
</feature>
<sequence>GPWRSTAWRRRPPRPAQQQRRARQRVRREAGAHQPRRRHRQRWSSLLVRRADGGRRPEGPRGLRPRQGPRGAGSHPQGDRGSQEVADPRAAAREPHPAPRRLRPSRRGQGDAARGASGHRRDRRRPDARGARDAGRAGRRGQEPRLVQPVQHDPRHHGRAEAAVLAPAGRQQARQEGRRHPGPAQRRRVRPRRDRGV</sequence>
<dbReference type="GO" id="GO:0005840">
    <property type="term" value="C:ribosome"/>
    <property type="evidence" value="ECO:0007669"/>
    <property type="project" value="UniProtKB-KW"/>
</dbReference>
<organism evidence="2">
    <name type="scientific">uncultured Phycisphaerae bacterium</name>
    <dbReference type="NCBI Taxonomy" id="904963"/>
    <lineage>
        <taxon>Bacteria</taxon>
        <taxon>Pseudomonadati</taxon>
        <taxon>Planctomycetota</taxon>
        <taxon>Phycisphaerae</taxon>
        <taxon>environmental samples</taxon>
    </lineage>
</organism>
<reference evidence="2" key="1">
    <citation type="submission" date="2020-02" db="EMBL/GenBank/DDBJ databases">
        <authorList>
            <person name="Meier V. D."/>
        </authorList>
    </citation>
    <scope>NUCLEOTIDE SEQUENCE</scope>
    <source>
        <strain evidence="2">AVDCRST_MAG64</strain>
    </source>
</reference>
<feature type="non-terminal residue" evidence="2">
    <location>
        <position position="197"/>
    </location>
</feature>
<feature type="non-terminal residue" evidence="2">
    <location>
        <position position="1"/>
    </location>
</feature>
<feature type="compositionally biased region" description="Low complexity" evidence="1">
    <location>
        <begin position="62"/>
        <end position="73"/>
    </location>
</feature>
<gene>
    <name evidence="2" type="ORF">AVDCRST_MAG64-3094</name>
</gene>
<protein>
    <submittedName>
        <fullName evidence="2">SSU ribosomal protein S5p (S2e)</fullName>
    </submittedName>
</protein>
<feature type="region of interest" description="Disordered" evidence="1">
    <location>
        <begin position="1"/>
        <end position="197"/>
    </location>
</feature>
<proteinExistence type="predicted"/>
<keyword evidence="2" id="KW-0689">Ribosomal protein</keyword>
<feature type="compositionally biased region" description="Basic residues" evidence="1">
    <location>
        <begin position="185"/>
        <end position="197"/>
    </location>
</feature>
<feature type="compositionally biased region" description="Basic and acidic residues" evidence="1">
    <location>
        <begin position="49"/>
        <end position="61"/>
    </location>
</feature>
<accession>A0A6J4PXE6</accession>
<evidence type="ECO:0000313" key="2">
    <source>
        <dbReference type="EMBL" id="CAA9424686.1"/>
    </source>
</evidence>
<dbReference type="AlphaFoldDB" id="A0A6J4PXE6"/>
<evidence type="ECO:0000256" key="1">
    <source>
        <dbReference type="SAM" id="MobiDB-lite"/>
    </source>
</evidence>
<dbReference type="EMBL" id="CADCUQ010000710">
    <property type="protein sequence ID" value="CAA9424686.1"/>
    <property type="molecule type" value="Genomic_DNA"/>
</dbReference>
<name>A0A6J4PXE6_9BACT</name>